<proteinExistence type="predicted"/>
<keyword evidence="2" id="KW-1133">Transmembrane helix</keyword>
<name>A0A7C8Q2Z8_ORBOL</name>
<comment type="caution">
    <text evidence="3">The sequence shown here is derived from an EMBL/GenBank/DDBJ whole genome shotgun (WGS) entry which is preliminary data.</text>
</comment>
<keyword evidence="2" id="KW-0812">Transmembrane</keyword>
<keyword evidence="2" id="KW-0472">Membrane</keyword>
<feature type="region of interest" description="Disordered" evidence="1">
    <location>
        <begin position="160"/>
        <end position="218"/>
    </location>
</feature>
<sequence>MLHEEATMSCSHTGIRQRRRMAKAAPSTCSKSFTRYCVALLGSLTAVSVATPVLDTFPSVPLRDGYVHGGIKVSRNLLSPVENMGSTQLPKMNLHRLYTRATNSINKAAIIVGVCGGLALVFAVVGAYFFWRIKQKHRDGTCGCDEKGIACKYRQRVPSSASFGEEEEEGEGGDGRRHSRVKSRDISPPTSPRQKLLSPPLHHQPGDRNRWSTSSSRNSGQFYDVEGFEYPQNYRPPPSSFRAHSPSASMEFLVPAAIANLISPITPRDPLLAPRGIPNNDDGVTITPPRTPSPAIFAKRSQSPHTARATTPEPGPSQRQLLHNRGRSLSFVDLSRSDAELQEDLDAIARELQRRPRSGSIDSRLMQTRSNSPQPPPASQDFIMELEASPGMWNEDMQRNRGEHVVHEAVSQEFAVELDSRPLTLGLPKRTRRLTSRFQ</sequence>
<feature type="region of interest" description="Disordered" evidence="1">
    <location>
        <begin position="352"/>
        <end position="378"/>
    </location>
</feature>
<evidence type="ECO:0000256" key="2">
    <source>
        <dbReference type="SAM" id="Phobius"/>
    </source>
</evidence>
<evidence type="ECO:0000313" key="4">
    <source>
        <dbReference type="Proteomes" id="UP000479691"/>
    </source>
</evidence>
<feature type="transmembrane region" description="Helical" evidence="2">
    <location>
        <begin position="108"/>
        <end position="131"/>
    </location>
</feature>
<evidence type="ECO:0000256" key="1">
    <source>
        <dbReference type="SAM" id="MobiDB-lite"/>
    </source>
</evidence>
<protein>
    <submittedName>
        <fullName evidence="3">Uncharacterized protein</fullName>
    </submittedName>
</protein>
<feature type="compositionally biased region" description="Polar residues" evidence="1">
    <location>
        <begin position="300"/>
        <end position="309"/>
    </location>
</feature>
<organism evidence="3 4">
    <name type="scientific">Orbilia oligospora</name>
    <name type="common">Nematode-trapping fungus</name>
    <name type="synonym">Arthrobotrys oligospora</name>
    <dbReference type="NCBI Taxonomy" id="2813651"/>
    <lineage>
        <taxon>Eukaryota</taxon>
        <taxon>Fungi</taxon>
        <taxon>Dikarya</taxon>
        <taxon>Ascomycota</taxon>
        <taxon>Pezizomycotina</taxon>
        <taxon>Orbiliomycetes</taxon>
        <taxon>Orbiliales</taxon>
        <taxon>Orbiliaceae</taxon>
        <taxon>Orbilia</taxon>
    </lineage>
</organism>
<evidence type="ECO:0000313" key="3">
    <source>
        <dbReference type="EMBL" id="KAF3189900.1"/>
    </source>
</evidence>
<dbReference type="AlphaFoldDB" id="A0A7C8Q2Z8"/>
<gene>
    <name evidence="3" type="ORF">TWF788_009887</name>
</gene>
<reference evidence="3 4" key="1">
    <citation type="submission" date="2019-06" db="EMBL/GenBank/DDBJ databases">
        <authorList>
            <person name="Palmer J.M."/>
        </authorList>
    </citation>
    <scope>NUCLEOTIDE SEQUENCE [LARGE SCALE GENOMIC DNA]</scope>
    <source>
        <strain evidence="3 4">TWF788</strain>
    </source>
</reference>
<dbReference type="CDD" id="cd12087">
    <property type="entry name" value="TM_EGFR-like"/>
    <property type="match status" value="1"/>
</dbReference>
<accession>A0A7C8Q2Z8</accession>
<feature type="region of interest" description="Disordered" evidence="1">
    <location>
        <begin position="272"/>
        <end position="323"/>
    </location>
</feature>
<dbReference type="Proteomes" id="UP000479691">
    <property type="component" value="Unassembled WGS sequence"/>
</dbReference>
<dbReference type="EMBL" id="JAABOE010000007">
    <property type="protein sequence ID" value="KAF3189900.1"/>
    <property type="molecule type" value="Genomic_DNA"/>
</dbReference>